<dbReference type="AlphaFoldDB" id="A0A6N2KKC5"/>
<sequence>MTYYKITSDDPISCFISHWQCCFHRGHYYHREFFQFHLGQQCARTNAATRSPSHQEPINPYGKAKKMAEDIILDFSKNSDMSIMILRYFNVIESDPDGRALCLPAFDFQHSVGLIAKSRYS</sequence>
<proteinExistence type="predicted"/>
<feature type="domain" description="NAD-dependent epimerase/dehydratase" evidence="1">
    <location>
        <begin position="53"/>
        <end position="92"/>
    </location>
</feature>
<dbReference type="InterPro" id="IPR036291">
    <property type="entry name" value="NAD(P)-bd_dom_sf"/>
</dbReference>
<name>A0A6N2KKC5_SALVM</name>
<protein>
    <recommendedName>
        <fullName evidence="1">NAD-dependent epimerase/dehydratase domain-containing protein</fullName>
    </recommendedName>
</protein>
<dbReference type="Gene3D" id="3.40.50.720">
    <property type="entry name" value="NAD(P)-binding Rossmann-like Domain"/>
    <property type="match status" value="1"/>
</dbReference>
<reference evidence="2" key="1">
    <citation type="submission" date="2019-03" db="EMBL/GenBank/DDBJ databases">
        <authorList>
            <person name="Mank J."/>
            <person name="Almeida P."/>
        </authorList>
    </citation>
    <scope>NUCLEOTIDE SEQUENCE</scope>
    <source>
        <strain evidence="2">78183</strain>
    </source>
</reference>
<dbReference type="Pfam" id="PF01370">
    <property type="entry name" value="Epimerase"/>
    <property type="match status" value="1"/>
</dbReference>
<evidence type="ECO:0000259" key="1">
    <source>
        <dbReference type="Pfam" id="PF01370"/>
    </source>
</evidence>
<organism evidence="2">
    <name type="scientific">Salix viminalis</name>
    <name type="common">Common osier</name>
    <name type="synonym">Basket willow</name>
    <dbReference type="NCBI Taxonomy" id="40686"/>
    <lineage>
        <taxon>Eukaryota</taxon>
        <taxon>Viridiplantae</taxon>
        <taxon>Streptophyta</taxon>
        <taxon>Embryophyta</taxon>
        <taxon>Tracheophyta</taxon>
        <taxon>Spermatophyta</taxon>
        <taxon>Magnoliopsida</taxon>
        <taxon>eudicotyledons</taxon>
        <taxon>Gunneridae</taxon>
        <taxon>Pentapetalae</taxon>
        <taxon>rosids</taxon>
        <taxon>fabids</taxon>
        <taxon>Malpighiales</taxon>
        <taxon>Salicaceae</taxon>
        <taxon>Saliceae</taxon>
        <taxon>Salix</taxon>
    </lineage>
</organism>
<evidence type="ECO:0000313" key="2">
    <source>
        <dbReference type="EMBL" id="VFU23683.1"/>
    </source>
</evidence>
<dbReference type="SUPFAM" id="SSF51735">
    <property type="entry name" value="NAD(P)-binding Rossmann-fold domains"/>
    <property type="match status" value="1"/>
</dbReference>
<accession>A0A6N2KKC5</accession>
<dbReference type="InterPro" id="IPR001509">
    <property type="entry name" value="Epimerase_deHydtase"/>
</dbReference>
<gene>
    <name evidence="2" type="ORF">SVIM_LOCUS38295</name>
</gene>
<dbReference type="EMBL" id="CAADRP010000125">
    <property type="protein sequence ID" value="VFU23683.1"/>
    <property type="molecule type" value="Genomic_DNA"/>
</dbReference>